<dbReference type="AlphaFoldDB" id="A0A5B6X1P0"/>
<comment type="caution">
    <text evidence="2">The sequence shown here is derived from an EMBL/GenBank/DDBJ whole genome shotgun (WGS) entry which is preliminary data.</text>
</comment>
<dbReference type="EMBL" id="SMMG02000001">
    <property type="protein sequence ID" value="KAA3487224.1"/>
    <property type="molecule type" value="Genomic_DNA"/>
</dbReference>
<protein>
    <submittedName>
        <fullName evidence="2">Protein NYNRIN-like</fullName>
    </submittedName>
</protein>
<feature type="compositionally biased region" description="Polar residues" evidence="1">
    <location>
        <begin position="1"/>
        <end position="12"/>
    </location>
</feature>
<organism evidence="2 3">
    <name type="scientific">Gossypium australe</name>
    <dbReference type="NCBI Taxonomy" id="47621"/>
    <lineage>
        <taxon>Eukaryota</taxon>
        <taxon>Viridiplantae</taxon>
        <taxon>Streptophyta</taxon>
        <taxon>Embryophyta</taxon>
        <taxon>Tracheophyta</taxon>
        <taxon>Spermatophyta</taxon>
        <taxon>Magnoliopsida</taxon>
        <taxon>eudicotyledons</taxon>
        <taxon>Gunneridae</taxon>
        <taxon>Pentapetalae</taxon>
        <taxon>rosids</taxon>
        <taxon>malvids</taxon>
        <taxon>Malvales</taxon>
        <taxon>Malvaceae</taxon>
        <taxon>Malvoideae</taxon>
        <taxon>Gossypium</taxon>
    </lineage>
</organism>
<proteinExistence type="predicted"/>
<evidence type="ECO:0000256" key="1">
    <source>
        <dbReference type="SAM" id="MobiDB-lite"/>
    </source>
</evidence>
<accession>A0A5B6X1P0</accession>
<evidence type="ECO:0000313" key="2">
    <source>
        <dbReference type="EMBL" id="KAA3487224.1"/>
    </source>
</evidence>
<dbReference type="Proteomes" id="UP000325315">
    <property type="component" value="Unassembled WGS sequence"/>
</dbReference>
<gene>
    <name evidence="2" type="ORF">EPI10_031063</name>
</gene>
<reference evidence="3" key="1">
    <citation type="journal article" date="2019" name="Plant Biotechnol. J.">
        <title>Genome sequencing of the Australian wild diploid species Gossypium australe highlights disease resistance and delayed gland morphogenesis.</title>
        <authorList>
            <person name="Cai Y."/>
            <person name="Cai X."/>
            <person name="Wang Q."/>
            <person name="Wang P."/>
            <person name="Zhang Y."/>
            <person name="Cai C."/>
            <person name="Xu Y."/>
            <person name="Wang K."/>
            <person name="Zhou Z."/>
            <person name="Wang C."/>
            <person name="Geng S."/>
            <person name="Li B."/>
            <person name="Dong Q."/>
            <person name="Hou Y."/>
            <person name="Wang H."/>
            <person name="Ai P."/>
            <person name="Liu Z."/>
            <person name="Yi F."/>
            <person name="Sun M."/>
            <person name="An G."/>
            <person name="Cheng J."/>
            <person name="Zhang Y."/>
            <person name="Shi Q."/>
            <person name="Xie Y."/>
            <person name="Shi X."/>
            <person name="Chang Y."/>
            <person name="Huang F."/>
            <person name="Chen Y."/>
            <person name="Hong S."/>
            <person name="Mi L."/>
            <person name="Sun Q."/>
            <person name="Zhang L."/>
            <person name="Zhou B."/>
            <person name="Peng R."/>
            <person name="Zhang X."/>
            <person name="Liu F."/>
        </authorList>
    </citation>
    <scope>NUCLEOTIDE SEQUENCE [LARGE SCALE GENOMIC DNA]</scope>
    <source>
        <strain evidence="3">cv. PA1801</strain>
    </source>
</reference>
<name>A0A5B6X1P0_9ROSI</name>
<keyword evidence="3" id="KW-1185">Reference proteome</keyword>
<sequence length="64" mass="7340">MRNFKTNGQPEQTGLGERKVLGLDPVKDSEGKIRLIQDRSKAASDRQKSYLDLRRKDIEYSMGD</sequence>
<evidence type="ECO:0000313" key="3">
    <source>
        <dbReference type="Proteomes" id="UP000325315"/>
    </source>
</evidence>
<feature type="region of interest" description="Disordered" evidence="1">
    <location>
        <begin position="1"/>
        <end position="23"/>
    </location>
</feature>